<keyword evidence="6" id="KW-1185">Reference proteome</keyword>
<dbReference type="RefSeq" id="WP_098193956.1">
    <property type="nucleotide sequence ID" value="NZ_CP023777.1"/>
</dbReference>
<evidence type="ECO:0000256" key="2">
    <source>
        <dbReference type="ARBA" id="ARBA00023015"/>
    </source>
</evidence>
<gene>
    <name evidence="5" type="ORF">COR50_10590</name>
</gene>
<evidence type="ECO:0000313" key="6">
    <source>
        <dbReference type="Proteomes" id="UP000220133"/>
    </source>
</evidence>
<dbReference type="GO" id="GO:0003677">
    <property type="term" value="F:DNA binding"/>
    <property type="evidence" value="ECO:0007669"/>
    <property type="project" value="UniProtKB-KW"/>
</dbReference>
<dbReference type="Gene3D" id="1.10.4040.10">
    <property type="entry name" value="Penicillinase repressor domain"/>
    <property type="match status" value="1"/>
</dbReference>
<evidence type="ECO:0000256" key="3">
    <source>
        <dbReference type="ARBA" id="ARBA00023125"/>
    </source>
</evidence>
<organism evidence="5 6">
    <name type="scientific">Chitinophaga caeni</name>
    <dbReference type="NCBI Taxonomy" id="2029983"/>
    <lineage>
        <taxon>Bacteria</taxon>
        <taxon>Pseudomonadati</taxon>
        <taxon>Bacteroidota</taxon>
        <taxon>Chitinophagia</taxon>
        <taxon>Chitinophagales</taxon>
        <taxon>Chitinophagaceae</taxon>
        <taxon>Chitinophaga</taxon>
    </lineage>
</organism>
<comment type="similarity">
    <text evidence="1">Belongs to the BlaI transcriptional regulatory family.</text>
</comment>
<evidence type="ECO:0000256" key="1">
    <source>
        <dbReference type="ARBA" id="ARBA00011046"/>
    </source>
</evidence>
<dbReference type="Pfam" id="PF03965">
    <property type="entry name" value="Penicillinase_R"/>
    <property type="match status" value="1"/>
</dbReference>
<name>A0A291QU71_9BACT</name>
<dbReference type="InterPro" id="IPR005650">
    <property type="entry name" value="BlaI_family"/>
</dbReference>
<dbReference type="Gene3D" id="1.10.10.10">
    <property type="entry name" value="Winged helix-like DNA-binding domain superfamily/Winged helix DNA-binding domain"/>
    <property type="match status" value="1"/>
</dbReference>
<dbReference type="Proteomes" id="UP000220133">
    <property type="component" value="Chromosome"/>
</dbReference>
<dbReference type="InterPro" id="IPR036388">
    <property type="entry name" value="WH-like_DNA-bd_sf"/>
</dbReference>
<proteinExistence type="inferred from homology"/>
<dbReference type="PIRSF" id="PIRSF019455">
    <property type="entry name" value="CopR_AtkY"/>
    <property type="match status" value="1"/>
</dbReference>
<sequence>MEKLTKQEELAMQAIWKVGMGIVKDFLEVHLAPQPPYTTLASTIKNLEKKGYVKGEKLGNTYQYRPMVEEEFYKQQFMSGFVKDYFENSYKQLVTFFAEHREISPDDLKEILELIEQKK</sequence>
<protein>
    <submittedName>
        <fullName evidence="5">Transcriptional regulator</fullName>
    </submittedName>
</protein>
<dbReference type="KEGG" id="cbae:COR50_10590"/>
<dbReference type="InterPro" id="IPR036390">
    <property type="entry name" value="WH_DNA-bd_sf"/>
</dbReference>
<accession>A0A291QU71</accession>
<evidence type="ECO:0000256" key="4">
    <source>
        <dbReference type="ARBA" id="ARBA00023163"/>
    </source>
</evidence>
<evidence type="ECO:0000313" key="5">
    <source>
        <dbReference type="EMBL" id="ATL47579.1"/>
    </source>
</evidence>
<reference evidence="5 6" key="1">
    <citation type="submission" date="2017-10" db="EMBL/GenBank/DDBJ databases">
        <title>Paenichitinophaga pekingensis gen. nov., sp. nov., isolated from activated sludge.</title>
        <authorList>
            <person name="Jin D."/>
            <person name="Kong X."/>
            <person name="Deng Y."/>
            <person name="Bai Z."/>
        </authorList>
    </citation>
    <scope>NUCLEOTIDE SEQUENCE [LARGE SCALE GENOMIC DNA]</scope>
    <source>
        <strain evidence="5 6">13</strain>
    </source>
</reference>
<dbReference type="SUPFAM" id="SSF46785">
    <property type="entry name" value="Winged helix' DNA-binding domain"/>
    <property type="match status" value="1"/>
</dbReference>
<keyword evidence="4" id="KW-0804">Transcription</keyword>
<dbReference type="AlphaFoldDB" id="A0A291QU71"/>
<dbReference type="GO" id="GO:0045892">
    <property type="term" value="P:negative regulation of DNA-templated transcription"/>
    <property type="evidence" value="ECO:0007669"/>
    <property type="project" value="InterPro"/>
</dbReference>
<keyword evidence="3" id="KW-0238">DNA-binding</keyword>
<dbReference type="EMBL" id="CP023777">
    <property type="protein sequence ID" value="ATL47579.1"/>
    <property type="molecule type" value="Genomic_DNA"/>
</dbReference>
<keyword evidence="2" id="KW-0805">Transcription regulation</keyword>
<dbReference type="OrthoDB" id="1098508at2"/>